<organism evidence="1 2">
    <name type="scientific">Dunaliella salina</name>
    <name type="common">Green alga</name>
    <name type="synonym">Protococcus salinus</name>
    <dbReference type="NCBI Taxonomy" id="3046"/>
    <lineage>
        <taxon>Eukaryota</taxon>
        <taxon>Viridiplantae</taxon>
        <taxon>Chlorophyta</taxon>
        <taxon>core chlorophytes</taxon>
        <taxon>Chlorophyceae</taxon>
        <taxon>CS clade</taxon>
        <taxon>Chlamydomonadales</taxon>
        <taxon>Dunaliellaceae</taxon>
        <taxon>Dunaliella</taxon>
    </lineage>
</organism>
<gene>
    <name evidence="1" type="ORF">DUNSADRAFT_17606</name>
</gene>
<dbReference type="Proteomes" id="UP000815325">
    <property type="component" value="Unassembled WGS sequence"/>
</dbReference>
<protein>
    <recommendedName>
        <fullName evidence="3">Encoded protein</fullName>
    </recommendedName>
</protein>
<evidence type="ECO:0008006" key="3">
    <source>
        <dbReference type="Google" id="ProtNLM"/>
    </source>
</evidence>
<evidence type="ECO:0000313" key="1">
    <source>
        <dbReference type="EMBL" id="KAF5828443.1"/>
    </source>
</evidence>
<sequence>MCCAVAAHPMNQGPARSMKQGVTHSMNQGAVNLSTMASAVRLNCLTYLGADQIYTRVNIQLQPKFHCRKSLSILLCCEF</sequence>
<name>A0ABQ7G1F7_DUNSA</name>
<reference evidence="1" key="1">
    <citation type="submission" date="2017-08" db="EMBL/GenBank/DDBJ databases">
        <authorList>
            <person name="Polle J.E."/>
            <person name="Barry K."/>
            <person name="Cushman J."/>
            <person name="Schmutz J."/>
            <person name="Tran D."/>
            <person name="Hathwaick L.T."/>
            <person name="Yim W.C."/>
            <person name="Jenkins J."/>
            <person name="Mckie-Krisberg Z.M."/>
            <person name="Prochnik S."/>
            <person name="Lindquist E."/>
            <person name="Dockter R.B."/>
            <person name="Adam C."/>
            <person name="Molina H."/>
            <person name="Bunkerborg J."/>
            <person name="Jin E."/>
            <person name="Buchheim M."/>
            <person name="Magnuson J."/>
        </authorList>
    </citation>
    <scope>NUCLEOTIDE SEQUENCE</scope>
    <source>
        <strain evidence="1">CCAP 19/18</strain>
    </source>
</reference>
<proteinExistence type="predicted"/>
<comment type="caution">
    <text evidence="1">The sequence shown here is derived from an EMBL/GenBank/DDBJ whole genome shotgun (WGS) entry which is preliminary data.</text>
</comment>
<evidence type="ECO:0000313" key="2">
    <source>
        <dbReference type="Proteomes" id="UP000815325"/>
    </source>
</evidence>
<dbReference type="EMBL" id="MU070303">
    <property type="protein sequence ID" value="KAF5828443.1"/>
    <property type="molecule type" value="Genomic_DNA"/>
</dbReference>
<keyword evidence="2" id="KW-1185">Reference proteome</keyword>
<accession>A0ABQ7G1F7</accession>